<name>Q4KFM0_PSEF5</name>
<sequence length="62" mass="7215">MGVNHAMPNNTAATPARRFHWNIDYTSVCDQCGKWRAQGNHKKCSRRHQLLNAHLRQHKPKP</sequence>
<dbReference type="Proteomes" id="UP000008540">
    <property type="component" value="Chromosome"/>
</dbReference>
<dbReference type="EMBL" id="CP000076">
    <property type="protein sequence ID" value="AAY91132.1"/>
    <property type="molecule type" value="Genomic_DNA"/>
</dbReference>
<dbReference type="KEGG" id="pfl:PFL_1844"/>
<reference evidence="1 2" key="1">
    <citation type="journal article" date="2005" name="Nat. Biotechnol.">
        <title>Complete genome sequence of the plant commensal Pseudomonas fluorescens Pf-5.</title>
        <authorList>
            <person name="Paulsen I.T."/>
            <person name="Press C.M."/>
            <person name="Ravel J."/>
            <person name="Kobayashi D.Y."/>
            <person name="Myers G.S."/>
            <person name="Mavrodi D.V."/>
            <person name="DeBoy R.T."/>
            <person name="Seshadri R."/>
            <person name="Ren Q."/>
            <person name="Madupu R."/>
            <person name="Dodson R.J."/>
            <person name="Durkin A.S."/>
            <person name="Brinkac L.M."/>
            <person name="Daugherty S.C."/>
            <person name="Sullivan S.A."/>
            <person name="Rosovitz M.J."/>
            <person name="Gwinn M.L."/>
            <person name="Zhou L."/>
            <person name="Schneider D.J."/>
            <person name="Cartinhour S.W."/>
            <person name="Nelson W.C."/>
            <person name="Weidman J."/>
            <person name="Watkins K."/>
            <person name="Tran K."/>
            <person name="Khouri H."/>
            <person name="Pierson E.A."/>
            <person name="Pierson L.S.III."/>
            <person name="Thomashow L.S."/>
            <person name="Loper J.E."/>
        </authorList>
    </citation>
    <scope>NUCLEOTIDE SEQUENCE [LARGE SCALE GENOMIC DNA]</scope>
    <source>
        <strain evidence="2">ATCC BAA-477 / NRRL B-23932 / Pf-5</strain>
    </source>
</reference>
<protein>
    <submittedName>
        <fullName evidence="1">Uncharacterized protein</fullName>
    </submittedName>
</protein>
<evidence type="ECO:0000313" key="1">
    <source>
        <dbReference type="EMBL" id="AAY91132.1"/>
    </source>
</evidence>
<proteinExistence type="predicted"/>
<evidence type="ECO:0000313" key="2">
    <source>
        <dbReference type="Proteomes" id="UP000008540"/>
    </source>
</evidence>
<dbReference type="HOGENOM" id="CLU_2900776_0_0_6"/>
<organism evidence="1 2">
    <name type="scientific">Pseudomonas fluorescens (strain ATCC BAA-477 / NRRL B-23932 / Pf-5)</name>
    <dbReference type="NCBI Taxonomy" id="220664"/>
    <lineage>
        <taxon>Bacteria</taxon>
        <taxon>Pseudomonadati</taxon>
        <taxon>Pseudomonadota</taxon>
        <taxon>Gammaproteobacteria</taxon>
        <taxon>Pseudomonadales</taxon>
        <taxon>Pseudomonadaceae</taxon>
        <taxon>Pseudomonas</taxon>
    </lineage>
</organism>
<dbReference type="AlphaFoldDB" id="Q4KFM0"/>
<accession>Q4KFM0</accession>
<gene>
    <name evidence="1" type="ordered locus">PFL_1844</name>
</gene>